<keyword evidence="5" id="KW-0813">Transport</keyword>
<organism evidence="14 15">
    <name type="scientific">Coemansia guatemalensis</name>
    <dbReference type="NCBI Taxonomy" id="2761395"/>
    <lineage>
        <taxon>Eukaryota</taxon>
        <taxon>Fungi</taxon>
        <taxon>Fungi incertae sedis</taxon>
        <taxon>Zoopagomycota</taxon>
        <taxon>Kickxellomycotina</taxon>
        <taxon>Kickxellomycetes</taxon>
        <taxon>Kickxellales</taxon>
        <taxon>Kickxellaceae</taxon>
        <taxon>Coemansia</taxon>
    </lineage>
</organism>
<keyword evidence="9" id="KW-0249">Electron transport</keyword>
<reference evidence="14" key="1">
    <citation type="submission" date="2022-07" db="EMBL/GenBank/DDBJ databases">
        <title>Phylogenomic reconstructions and comparative analyses of Kickxellomycotina fungi.</title>
        <authorList>
            <person name="Reynolds N.K."/>
            <person name="Stajich J.E."/>
            <person name="Barry K."/>
            <person name="Grigoriev I.V."/>
            <person name="Crous P."/>
            <person name="Smith M.E."/>
        </authorList>
    </citation>
    <scope>NUCLEOTIDE SEQUENCE</scope>
    <source>
        <strain evidence="14">NRRL 1565</strain>
    </source>
</reference>
<evidence type="ECO:0000313" key="14">
    <source>
        <dbReference type="EMBL" id="KAJ2797385.1"/>
    </source>
</evidence>
<evidence type="ECO:0000256" key="6">
    <source>
        <dbReference type="ARBA" id="ARBA00022660"/>
    </source>
</evidence>
<feature type="region of interest" description="Disordered" evidence="13">
    <location>
        <begin position="39"/>
        <end position="58"/>
    </location>
</feature>
<comment type="subcellular location">
    <subcellularLocation>
        <location evidence="2">Mitochondrion inner membrane</location>
        <topology evidence="2">Single-pass membrane protein</topology>
        <orientation evidence="2">Matrix side</orientation>
    </subcellularLocation>
</comment>
<gene>
    <name evidence="14" type="ORF">H4R20_005201</name>
</gene>
<sequence length="77" mass="8848">MSAMFVVTGVGINFAQTRRNEGKKPRYSMDDWDRKMMNRDKQLTGTPRGQNDAPVAPPEFKINSSWKVYRSLRNGVL</sequence>
<keyword evidence="12" id="KW-0472">Membrane</keyword>
<evidence type="ECO:0000256" key="13">
    <source>
        <dbReference type="SAM" id="MobiDB-lite"/>
    </source>
</evidence>
<evidence type="ECO:0000256" key="9">
    <source>
        <dbReference type="ARBA" id="ARBA00022982"/>
    </source>
</evidence>
<evidence type="ECO:0000313" key="15">
    <source>
        <dbReference type="Proteomes" id="UP001140094"/>
    </source>
</evidence>
<evidence type="ECO:0000256" key="5">
    <source>
        <dbReference type="ARBA" id="ARBA00022448"/>
    </source>
</evidence>
<evidence type="ECO:0000256" key="4">
    <source>
        <dbReference type="ARBA" id="ARBA00016392"/>
    </source>
</evidence>
<evidence type="ECO:0000256" key="1">
    <source>
        <dbReference type="ARBA" id="ARBA00003195"/>
    </source>
</evidence>
<evidence type="ECO:0000256" key="2">
    <source>
        <dbReference type="ARBA" id="ARBA00004298"/>
    </source>
</evidence>
<evidence type="ECO:0000256" key="10">
    <source>
        <dbReference type="ARBA" id="ARBA00022989"/>
    </source>
</evidence>
<keyword evidence="6" id="KW-0679">Respiratory chain</keyword>
<keyword evidence="15" id="KW-1185">Reference proteome</keyword>
<dbReference type="InterPro" id="IPR017384">
    <property type="entry name" value="NADH_Ub_cplx-1_asu_su-1"/>
</dbReference>
<evidence type="ECO:0000256" key="3">
    <source>
        <dbReference type="ARBA" id="ARBA00009960"/>
    </source>
</evidence>
<dbReference type="PANTHER" id="PTHR17098:SF2">
    <property type="entry name" value="NADH DEHYDROGENASE [UBIQUINONE] 1 ALPHA SUBCOMPLEX SUBUNIT 1"/>
    <property type="match status" value="1"/>
</dbReference>
<evidence type="ECO:0000256" key="8">
    <source>
        <dbReference type="ARBA" id="ARBA00022792"/>
    </source>
</evidence>
<keyword evidence="8" id="KW-0999">Mitochondrion inner membrane</keyword>
<dbReference type="Pfam" id="PF15879">
    <property type="entry name" value="MWFE"/>
    <property type="match status" value="1"/>
</dbReference>
<dbReference type="EMBL" id="JANBUO010001643">
    <property type="protein sequence ID" value="KAJ2797385.1"/>
    <property type="molecule type" value="Genomic_DNA"/>
</dbReference>
<comment type="caution">
    <text evidence="14">The sequence shown here is derived from an EMBL/GenBank/DDBJ whole genome shotgun (WGS) entry which is preliminary data.</text>
</comment>
<name>A0A9W8LSC9_9FUNG</name>
<evidence type="ECO:0000256" key="12">
    <source>
        <dbReference type="ARBA" id="ARBA00023136"/>
    </source>
</evidence>
<keyword evidence="7" id="KW-0812">Transmembrane</keyword>
<protein>
    <recommendedName>
        <fullName evidence="4">NADH dehydrogenase [ubiquinone] 1 alpha subcomplex subunit 1</fullName>
    </recommendedName>
</protein>
<accession>A0A9W8LSC9</accession>
<proteinExistence type="inferred from homology"/>
<keyword evidence="11" id="KW-0496">Mitochondrion</keyword>
<comment type="similarity">
    <text evidence="3">Belongs to the complex I NDUFA1 subunit family.</text>
</comment>
<evidence type="ECO:0000256" key="7">
    <source>
        <dbReference type="ARBA" id="ARBA00022692"/>
    </source>
</evidence>
<evidence type="ECO:0000256" key="11">
    <source>
        <dbReference type="ARBA" id="ARBA00023128"/>
    </source>
</evidence>
<dbReference type="Proteomes" id="UP001140094">
    <property type="component" value="Unassembled WGS sequence"/>
</dbReference>
<dbReference type="GO" id="GO:0005743">
    <property type="term" value="C:mitochondrial inner membrane"/>
    <property type="evidence" value="ECO:0007669"/>
    <property type="project" value="UniProtKB-SubCell"/>
</dbReference>
<dbReference type="AlphaFoldDB" id="A0A9W8LSC9"/>
<keyword evidence="10" id="KW-1133">Transmembrane helix</keyword>
<dbReference type="OrthoDB" id="1920692at2759"/>
<dbReference type="PANTHER" id="PTHR17098">
    <property type="entry name" value="NADH-UBIQUINONE OXIDOREDUCTASE MWFE SUBUNIT"/>
    <property type="match status" value="1"/>
</dbReference>
<comment type="function">
    <text evidence="1">Accessory subunit of the mitochondrial membrane respiratory chain NADH dehydrogenase (Complex I), that is believed not to be involved in catalysis. Complex I functions in the transfer of electrons from NADH to the respiratory chain. The immediate electron acceptor for the enzyme is believed to be ubiquinone.</text>
</comment>